<feature type="domain" description="SRCR" evidence="12">
    <location>
        <begin position="197"/>
        <end position="297"/>
    </location>
</feature>
<dbReference type="SUPFAM" id="SSF81321">
    <property type="entry name" value="Family A G protein-coupled receptor-like"/>
    <property type="match status" value="1"/>
</dbReference>
<feature type="domain" description="WAP" evidence="13">
    <location>
        <begin position="113"/>
        <end position="163"/>
    </location>
</feature>
<dbReference type="PROSITE" id="PS00420">
    <property type="entry name" value="SRCR_1"/>
    <property type="match status" value="1"/>
</dbReference>
<dbReference type="Pfam" id="PF00530">
    <property type="entry name" value="SRCR"/>
    <property type="match status" value="1"/>
</dbReference>
<dbReference type="InterPro" id="IPR001190">
    <property type="entry name" value="SRCR"/>
</dbReference>
<comment type="subcellular location">
    <subcellularLocation>
        <location evidence="1">Membrane</location>
    </subcellularLocation>
</comment>
<keyword evidence="7 9" id="KW-1015">Disulfide bond</keyword>
<dbReference type="PANTHER" id="PTHR19331">
    <property type="entry name" value="SCAVENGER RECEPTOR DOMAIN-CONTAINING"/>
    <property type="match status" value="1"/>
</dbReference>
<feature type="domain" description="WAP" evidence="13">
    <location>
        <begin position="41"/>
        <end position="90"/>
    </location>
</feature>
<dbReference type="SUPFAM" id="SSF57256">
    <property type="entry name" value="Elafin-like"/>
    <property type="match status" value="2"/>
</dbReference>
<accession>A0ABN8SSB9</accession>
<feature type="domain" description="G-protein coupled receptors family 1 profile" evidence="11">
    <location>
        <begin position="372"/>
        <end position="558"/>
    </location>
</feature>
<feature type="disulfide bond" evidence="9">
    <location>
        <begin position="266"/>
        <end position="276"/>
    </location>
</feature>
<dbReference type="Gene3D" id="3.10.250.10">
    <property type="entry name" value="SRCR-like domain"/>
    <property type="match status" value="1"/>
</dbReference>
<dbReference type="SMART" id="SM00217">
    <property type="entry name" value="WAP"/>
    <property type="match status" value="2"/>
</dbReference>
<dbReference type="PROSITE" id="PS50287">
    <property type="entry name" value="SRCR_2"/>
    <property type="match status" value="1"/>
</dbReference>
<feature type="disulfide bond" evidence="9">
    <location>
        <begin position="222"/>
        <end position="286"/>
    </location>
</feature>
<dbReference type="InterPro" id="IPR036772">
    <property type="entry name" value="SRCR-like_dom_sf"/>
</dbReference>
<dbReference type="PRINTS" id="PR00258">
    <property type="entry name" value="SPERACTRCPTR"/>
</dbReference>
<sequence>MEIEEDVTPRLKAEADNTLRDLHNSSDDTKAEFNKCSALTRSTRPGICPMFVPPPECPEEVHNFCSSDDGCPTGLKCCNMGCELDCVVPDNLPEEIKTNILPTVPETAALKTRSPRPGKCPVFQAALECPEEVKHFCSSDDGCPTGLKCCKKGCDELDCVVPDFKGIKTNISPTVSQTDLKGIKTKLPTKAPKTGDIRLVNGFRREEGRVEIFHNGEWGTVCDDWWDIQAANVACRHLGFFGARRAIRKAYFGPGSVPILLDNVRCRGDENSLGDCSHNGWGKHNCGHYEDASVVCESKSNSFASPCKSSSALYVHELRARLITGTPHKGKLVLSYCQKPVSTDGLSENHEKIILWVVASISWTVAPFAILMNALVVIVLSQRKELQKTSNILLSSIALADFLTDIASIPAITTTILIVHQGSLEFLRTINKVAVNLEGFFIFCSLYHLTVVAWESFVAVRKWMHYNVIMAKQRIIKFAIFAWFLTIFAWLPLYVMTFAIEDSKARRIWIMIVNFFGIVNVLSSPISSYAMIYNGVRKRRTSNMNNSTALAQAKRHAI</sequence>
<gene>
    <name evidence="14" type="ORF">PEVE_00026055</name>
</gene>
<evidence type="ECO:0000256" key="4">
    <source>
        <dbReference type="ARBA" id="ARBA00022737"/>
    </source>
</evidence>
<evidence type="ECO:0000256" key="10">
    <source>
        <dbReference type="SAM" id="Phobius"/>
    </source>
</evidence>
<dbReference type="Pfam" id="PF00095">
    <property type="entry name" value="WAP"/>
    <property type="match status" value="2"/>
</dbReference>
<keyword evidence="8" id="KW-0325">Glycoprotein</keyword>
<name>A0ABN8SSB9_9CNID</name>
<dbReference type="Pfam" id="PF00001">
    <property type="entry name" value="7tm_1"/>
    <property type="match status" value="1"/>
</dbReference>
<reference evidence="14 15" key="1">
    <citation type="submission" date="2022-05" db="EMBL/GenBank/DDBJ databases">
        <authorList>
            <consortium name="Genoscope - CEA"/>
            <person name="William W."/>
        </authorList>
    </citation>
    <scope>NUCLEOTIDE SEQUENCE [LARGE SCALE GENOMIC DNA]</scope>
</reference>
<evidence type="ECO:0000256" key="6">
    <source>
        <dbReference type="ARBA" id="ARBA00023136"/>
    </source>
</evidence>
<dbReference type="PROSITE" id="PS50262">
    <property type="entry name" value="G_PROTEIN_RECEP_F1_2"/>
    <property type="match status" value="1"/>
</dbReference>
<evidence type="ECO:0000256" key="2">
    <source>
        <dbReference type="ARBA" id="ARBA00022692"/>
    </source>
</evidence>
<dbReference type="CDD" id="cd00199">
    <property type="entry name" value="WAP"/>
    <property type="match status" value="2"/>
</dbReference>
<feature type="transmembrane region" description="Helical" evidence="10">
    <location>
        <begin position="478"/>
        <end position="496"/>
    </location>
</feature>
<dbReference type="InterPro" id="IPR036645">
    <property type="entry name" value="Elafin-like_sf"/>
</dbReference>
<dbReference type="SUPFAM" id="SSF56487">
    <property type="entry name" value="SRCR-like"/>
    <property type="match status" value="1"/>
</dbReference>
<feature type="transmembrane region" description="Helical" evidence="10">
    <location>
        <begin position="508"/>
        <end position="532"/>
    </location>
</feature>
<evidence type="ECO:0000259" key="13">
    <source>
        <dbReference type="PROSITE" id="PS51390"/>
    </source>
</evidence>
<feature type="disulfide bond" evidence="9">
    <location>
        <begin position="235"/>
        <end position="296"/>
    </location>
</feature>
<evidence type="ECO:0000313" key="14">
    <source>
        <dbReference type="EMBL" id="CAH3193536.1"/>
    </source>
</evidence>
<keyword evidence="6 10" id="KW-0472">Membrane</keyword>
<dbReference type="InterPro" id="IPR008197">
    <property type="entry name" value="WAP_dom"/>
</dbReference>
<evidence type="ECO:0000256" key="1">
    <source>
        <dbReference type="ARBA" id="ARBA00004370"/>
    </source>
</evidence>
<dbReference type="InterPro" id="IPR017452">
    <property type="entry name" value="GPCR_Rhodpsn_7TM"/>
</dbReference>
<evidence type="ECO:0000259" key="11">
    <source>
        <dbReference type="PROSITE" id="PS50262"/>
    </source>
</evidence>
<dbReference type="PROSITE" id="PS51390">
    <property type="entry name" value="WAP"/>
    <property type="match status" value="2"/>
</dbReference>
<dbReference type="Gene3D" id="1.20.1070.10">
    <property type="entry name" value="Rhodopsin 7-helix transmembrane proteins"/>
    <property type="match status" value="1"/>
</dbReference>
<organism evidence="14 15">
    <name type="scientific">Porites evermanni</name>
    <dbReference type="NCBI Taxonomy" id="104178"/>
    <lineage>
        <taxon>Eukaryota</taxon>
        <taxon>Metazoa</taxon>
        <taxon>Cnidaria</taxon>
        <taxon>Anthozoa</taxon>
        <taxon>Hexacorallia</taxon>
        <taxon>Scleractinia</taxon>
        <taxon>Fungiina</taxon>
        <taxon>Poritidae</taxon>
        <taxon>Porites</taxon>
    </lineage>
</organism>
<feature type="transmembrane region" description="Helical" evidence="10">
    <location>
        <begin position="353"/>
        <end position="380"/>
    </location>
</feature>
<evidence type="ECO:0000256" key="7">
    <source>
        <dbReference type="ARBA" id="ARBA00023157"/>
    </source>
</evidence>
<keyword evidence="2 10" id="KW-0812">Transmembrane</keyword>
<feature type="transmembrane region" description="Helical" evidence="10">
    <location>
        <begin position="392"/>
        <end position="419"/>
    </location>
</feature>
<feature type="transmembrane region" description="Helical" evidence="10">
    <location>
        <begin position="439"/>
        <end position="457"/>
    </location>
</feature>
<proteinExistence type="predicted"/>
<dbReference type="PANTHER" id="PTHR19331:SF465">
    <property type="entry name" value="EGG PEPTIDE SPERACT RECEPTOR"/>
    <property type="match status" value="1"/>
</dbReference>
<evidence type="ECO:0000256" key="8">
    <source>
        <dbReference type="ARBA" id="ARBA00023180"/>
    </source>
</evidence>
<dbReference type="CDD" id="cd00637">
    <property type="entry name" value="7tm_classA_rhodopsin-like"/>
    <property type="match status" value="1"/>
</dbReference>
<evidence type="ECO:0000256" key="5">
    <source>
        <dbReference type="ARBA" id="ARBA00022989"/>
    </source>
</evidence>
<dbReference type="EMBL" id="CALNXI010003514">
    <property type="protein sequence ID" value="CAH3193536.1"/>
    <property type="molecule type" value="Genomic_DNA"/>
</dbReference>
<dbReference type="Proteomes" id="UP001159427">
    <property type="component" value="Unassembled WGS sequence"/>
</dbReference>
<keyword evidence="3" id="KW-0732">Signal</keyword>
<evidence type="ECO:0000259" key="12">
    <source>
        <dbReference type="PROSITE" id="PS50287"/>
    </source>
</evidence>
<comment type="caution">
    <text evidence="14">The sequence shown here is derived from an EMBL/GenBank/DDBJ whole genome shotgun (WGS) entry which is preliminary data.</text>
</comment>
<keyword evidence="5 10" id="KW-1133">Transmembrane helix</keyword>
<evidence type="ECO:0000313" key="15">
    <source>
        <dbReference type="Proteomes" id="UP001159427"/>
    </source>
</evidence>
<evidence type="ECO:0000256" key="9">
    <source>
        <dbReference type="PROSITE-ProRule" id="PRU00196"/>
    </source>
</evidence>
<dbReference type="PRINTS" id="PR00237">
    <property type="entry name" value="GPCRRHODOPSN"/>
</dbReference>
<keyword evidence="15" id="KW-1185">Reference proteome</keyword>
<dbReference type="Gene3D" id="4.10.75.10">
    <property type="entry name" value="Elafin-like"/>
    <property type="match status" value="2"/>
</dbReference>
<dbReference type="InterPro" id="IPR000276">
    <property type="entry name" value="GPCR_Rhodpsn"/>
</dbReference>
<evidence type="ECO:0000256" key="3">
    <source>
        <dbReference type="ARBA" id="ARBA00022729"/>
    </source>
</evidence>
<protein>
    <submittedName>
        <fullName evidence="14">Uncharacterized protein</fullName>
    </submittedName>
</protein>
<dbReference type="SMART" id="SM00202">
    <property type="entry name" value="SR"/>
    <property type="match status" value="1"/>
</dbReference>
<keyword evidence="4" id="KW-0677">Repeat</keyword>